<evidence type="ECO:0000313" key="2">
    <source>
        <dbReference type="EMBL" id="CAL2106028.1"/>
    </source>
</evidence>
<proteinExistence type="predicted"/>
<dbReference type="Pfam" id="PF12836">
    <property type="entry name" value="HHH_3"/>
    <property type="match status" value="1"/>
</dbReference>
<evidence type="ECO:0000313" key="3">
    <source>
        <dbReference type="Proteomes" id="UP001497602"/>
    </source>
</evidence>
<comment type="caution">
    <text evidence="2">The sequence shown here is derived from an EMBL/GenBank/DDBJ whole genome shotgun (WGS) entry which is preliminary data.</text>
</comment>
<keyword evidence="3" id="KW-1185">Reference proteome</keyword>
<dbReference type="PANTHER" id="PTHR21180:SF32">
    <property type="entry name" value="ENDONUCLEASE_EXONUCLEASE_PHOSPHATASE FAMILY DOMAIN-CONTAINING PROTEIN 1"/>
    <property type="match status" value="1"/>
</dbReference>
<reference evidence="2 3" key="1">
    <citation type="submission" date="2024-05" db="EMBL/GenBank/DDBJ databases">
        <authorList>
            <person name="Duchaud E."/>
        </authorList>
    </citation>
    <scope>NUCLEOTIDE SEQUENCE [LARGE SCALE GENOMIC DNA]</scope>
    <source>
        <strain evidence="2">Ena-SAMPLE-TAB-13-05-2024-13:56:06:370-140305</strain>
    </source>
</reference>
<keyword evidence="1" id="KW-0812">Transmembrane</keyword>
<protein>
    <submittedName>
        <fullName evidence="2">DNA uptake protein ComE-like DNA-binding protein</fullName>
    </submittedName>
</protein>
<dbReference type="Proteomes" id="UP001497602">
    <property type="component" value="Unassembled WGS sequence"/>
</dbReference>
<dbReference type="EMBL" id="CAXJRC010000011">
    <property type="protein sequence ID" value="CAL2106028.1"/>
    <property type="molecule type" value="Genomic_DNA"/>
</dbReference>
<dbReference type="InterPro" id="IPR051675">
    <property type="entry name" value="Endo/Exo/Phosphatase_dom_1"/>
</dbReference>
<dbReference type="Gene3D" id="1.10.150.280">
    <property type="entry name" value="AF1531-like domain"/>
    <property type="match status" value="1"/>
</dbReference>
<accession>A0ABM9PK43</accession>
<organism evidence="2 3">
    <name type="scientific">Tenacibaculum vairaonense</name>
    <dbReference type="NCBI Taxonomy" id="3137860"/>
    <lineage>
        <taxon>Bacteria</taxon>
        <taxon>Pseudomonadati</taxon>
        <taxon>Bacteroidota</taxon>
        <taxon>Flavobacteriia</taxon>
        <taxon>Flavobacteriales</taxon>
        <taxon>Flavobacteriaceae</taxon>
        <taxon>Tenacibaculum</taxon>
    </lineage>
</organism>
<gene>
    <name evidence="2" type="ORF">T190115A13A_10184</name>
</gene>
<sequence length="296" mass="35146">MKIFKPHFWYTKNQRNGVFFLGTIIVFLQAIYMFVDFSNEPEVDTAEENHYIAIVDSLKKNKKRSGKFVIKPFNPNYISDFKGYKLGMNVDQIDRLHMYRKRNRYINSVEDFQRVTGVSDSLLNIISPYFKFPDWVVERNRKRNKVRKNKKIKSIEYKEGKRKVLKDINSVSSYDLSQELDLDIELANRIIKYREKIKGYTFESQLGEVFGMTKKQSNEILTVFKILQKPKINRLNVNTVSFKQLLKIPYVDYELCKSILDYKEEVAEIQDISEIKNITGFPMSKYDRIVLYLEAK</sequence>
<feature type="transmembrane region" description="Helical" evidence="1">
    <location>
        <begin position="16"/>
        <end position="35"/>
    </location>
</feature>
<evidence type="ECO:0000256" key="1">
    <source>
        <dbReference type="SAM" id="Phobius"/>
    </source>
</evidence>
<keyword evidence="1" id="KW-1133">Transmembrane helix</keyword>
<name>A0ABM9PK43_9FLAO</name>
<dbReference type="InterPro" id="IPR010994">
    <property type="entry name" value="RuvA_2-like"/>
</dbReference>
<keyword evidence="1" id="KW-0472">Membrane</keyword>
<dbReference type="RefSeq" id="WP_348702406.1">
    <property type="nucleotide sequence ID" value="NZ_CAXIYA010000003.1"/>
</dbReference>
<dbReference type="PANTHER" id="PTHR21180">
    <property type="entry name" value="ENDONUCLEASE/EXONUCLEASE/PHOSPHATASE FAMILY DOMAIN-CONTAINING PROTEIN 1"/>
    <property type="match status" value="1"/>
</dbReference>
<dbReference type="SUPFAM" id="SSF47781">
    <property type="entry name" value="RuvA domain 2-like"/>
    <property type="match status" value="2"/>
</dbReference>